<dbReference type="Proteomes" id="UP001157353">
    <property type="component" value="Unassembled WGS sequence"/>
</dbReference>
<evidence type="ECO:0000313" key="5">
    <source>
        <dbReference type="EMBL" id="GLS89661.1"/>
    </source>
</evidence>
<dbReference type="CDD" id="cd01949">
    <property type="entry name" value="GGDEF"/>
    <property type="match status" value="1"/>
</dbReference>
<protein>
    <submittedName>
        <fullName evidence="5">Uncharacterized protein</fullName>
    </submittedName>
</protein>
<reference evidence="6" key="1">
    <citation type="journal article" date="2019" name="Int. J. Syst. Evol. Microbiol.">
        <title>The Global Catalogue of Microorganisms (GCM) 10K type strain sequencing project: providing services to taxonomists for standard genome sequencing and annotation.</title>
        <authorList>
            <consortium name="The Broad Institute Genomics Platform"/>
            <consortium name="The Broad Institute Genome Sequencing Center for Infectious Disease"/>
            <person name="Wu L."/>
            <person name="Ma J."/>
        </authorList>
    </citation>
    <scope>NUCLEOTIDE SEQUENCE [LARGE SCALE GENOMIC DNA]</scope>
    <source>
        <strain evidence="6">NBRC 103166</strain>
    </source>
</reference>
<dbReference type="InterPro" id="IPR013656">
    <property type="entry name" value="PAS_4"/>
</dbReference>
<evidence type="ECO:0000259" key="3">
    <source>
        <dbReference type="PROSITE" id="PS50883"/>
    </source>
</evidence>
<dbReference type="InterPro" id="IPR043128">
    <property type="entry name" value="Rev_trsase/Diguanyl_cyclase"/>
</dbReference>
<dbReference type="SUPFAM" id="SSF141868">
    <property type="entry name" value="EAL domain-like"/>
    <property type="match status" value="1"/>
</dbReference>
<dbReference type="PANTHER" id="PTHR44757">
    <property type="entry name" value="DIGUANYLATE CYCLASE DGCP"/>
    <property type="match status" value="1"/>
</dbReference>
<dbReference type="Pfam" id="PF00990">
    <property type="entry name" value="GGDEF"/>
    <property type="match status" value="1"/>
</dbReference>
<dbReference type="InterPro" id="IPR001633">
    <property type="entry name" value="EAL_dom"/>
</dbReference>
<evidence type="ECO:0000259" key="4">
    <source>
        <dbReference type="PROSITE" id="PS50887"/>
    </source>
</evidence>
<dbReference type="SUPFAM" id="SSF55073">
    <property type="entry name" value="Nucleotide cyclase"/>
    <property type="match status" value="1"/>
</dbReference>
<dbReference type="InterPro" id="IPR029787">
    <property type="entry name" value="Nucleotide_cyclase"/>
</dbReference>
<dbReference type="InterPro" id="IPR052155">
    <property type="entry name" value="Biofilm_reg_signaling"/>
</dbReference>
<feature type="domain" description="GGDEF" evidence="4">
    <location>
        <begin position="496"/>
        <end position="629"/>
    </location>
</feature>
<dbReference type="PROSITE" id="PS50883">
    <property type="entry name" value="EAL"/>
    <property type="match status" value="1"/>
</dbReference>
<dbReference type="CDD" id="cd00130">
    <property type="entry name" value="PAS"/>
    <property type="match status" value="2"/>
</dbReference>
<dbReference type="CDD" id="cd01948">
    <property type="entry name" value="EAL"/>
    <property type="match status" value="1"/>
</dbReference>
<dbReference type="RefSeq" id="WP_284202773.1">
    <property type="nucleotide sequence ID" value="NZ_BSPQ01000001.1"/>
</dbReference>
<evidence type="ECO:0000259" key="2">
    <source>
        <dbReference type="PROSITE" id="PS50113"/>
    </source>
</evidence>
<keyword evidence="6" id="KW-1185">Reference proteome</keyword>
<dbReference type="Gene3D" id="3.30.450.20">
    <property type="entry name" value="PAS domain"/>
    <property type="match status" value="3"/>
</dbReference>
<accession>A0ABQ6DWY1</accession>
<dbReference type="PANTHER" id="PTHR44757:SF2">
    <property type="entry name" value="BIOFILM ARCHITECTURE MAINTENANCE PROTEIN MBAA"/>
    <property type="match status" value="1"/>
</dbReference>
<name>A0ABQ6DWY1_9GAMM</name>
<organism evidence="5 6">
    <name type="scientific">Psychromonas marina</name>
    <dbReference type="NCBI Taxonomy" id="88364"/>
    <lineage>
        <taxon>Bacteria</taxon>
        <taxon>Pseudomonadati</taxon>
        <taxon>Pseudomonadota</taxon>
        <taxon>Gammaproteobacteria</taxon>
        <taxon>Alteromonadales</taxon>
        <taxon>Psychromonadaceae</taxon>
        <taxon>Psychromonas</taxon>
    </lineage>
</organism>
<dbReference type="SMART" id="SM00267">
    <property type="entry name" value="GGDEF"/>
    <property type="match status" value="1"/>
</dbReference>
<sequence length="893" mass="101348">MGIKKVLYVGNNIGLVEALLVTLNGDNEKIPYSIKHILSGNEVVALLGEDNYHYLISEQTVSMLAKKRIKQQFPQLKTLYLNDTPVTPEDLITPSEQQLISDDVKKALNCISIPIYYKNKNNEVIVCNQSFAAHMGVIVDDIIGKNISHFLPCDVKAGLALIDEKMREDRKTHLYECELHDLNGVRREVVFRKQFIDSTDIQIGLVFDVTALNDARRNIEKERMMLRATADISSDLIFFKDLKSRFLGCNKQFEKFIGQPEHKILGKTDEQFFAIDQAIMCQQQDQDVMAKIETYSGEEYLTYVDGERHFIDMKKVPLLDNKGAVQGLIGIGRDITAHHRLQKRLKVANAVFENSQENIIVADQMGDIVSINRSACQLFGVRKSELLGQTVKEVLPQELNSKLFKKLEAEGEWKGDITYHNKLGEIRFAWLDAYVVKLEEGASNHIYSFTDLSQNKNIESKIQFLSKHDPLTGLANRIALFTKLEDAINRARFNETAVAVILIDINRFKLVNDQYGHNEGDKALQQIASRLKNCISEKDTVARFGDDEFVIVIDNLKNEHDAALVAQKVTQEFDHQFTIADIGASLSATMGIGLYPDDGIDADTLLLNAEKAMQRAKGDQRSSYHFYTDQLTQQSSEQLQLEEELNIGIQEDQFELYYQPQYDLNKKLIVAMESLWRWNHPKHGVLLPDQFLSLAEESGLLVQLGLHMLEKVALQTVRWKKANIFFGRIAIHFSASQLEQISLIADIQTIVKESGCSVKDIEFEVEEATFDSHNYTVHENLFNIHKLGIAITISGFGADIPVFHYIEPLGIEKFKIAEDYIQHVPGRLVGQAMIKSVMSLARELGVDVVGEVINSDEQDAFIQEHEISPAKPYHPQPMKVSEATFYLRCHKKK</sequence>
<dbReference type="Pfam" id="PF08448">
    <property type="entry name" value="PAS_4"/>
    <property type="match status" value="1"/>
</dbReference>
<dbReference type="InterPro" id="IPR000014">
    <property type="entry name" value="PAS"/>
</dbReference>
<dbReference type="InterPro" id="IPR035919">
    <property type="entry name" value="EAL_sf"/>
</dbReference>
<dbReference type="InterPro" id="IPR000700">
    <property type="entry name" value="PAS-assoc_C"/>
</dbReference>
<evidence type="ECO:0000313" key="6">
    <source>
        <dbReference type="Proteomes" id="UP001157353"/>
    </source>
</evidence>
<gene>
    <name evidence="5" type="ORF">GCM10007916_07280</name>
</gene>
<dbReference type="SMART" id="SM00091">
    <property type="entry name" value="PAS"/>
    <property type="match status" value="3"/>
</dbReference>
<dbReference type="NCBIfam" id="TIGR00254">
    <property type="entry name" value="GGDEF"/>
    <property type="match status" value="1"/>
</dbReference>
<dbReference type="InterPro" id="IPR000160">
    <property type="entry name" value="GGDEF_dom"/>
</dbReference>
<feature type="domain" description="EAL" evidence="3">
    <location>
        <begin position="638"/>
        <end position="892"/>
    </location>
</feature>
<dbReference type="Pfam" id="PF13426">
    <property type="entry name" value="PAS_9"/>
    <property type="match status" value="2"/>
</dbReference>
<feature type="domain" description="PAS" evidence="1">
    <location>
        <begin position="344"/>
        <end position="408"/>
    </location>
</feature>
<evidence type="ECO:0000259" key="1">
    <source>
        <dbReference type="PROSITE" id="PS50112"/>
    </source>
</evidence>
<proteinExistence type="predicted"/>
<dbReference type="EMBL" id="BSPQ01000001">
    <property type="protein sequence ID" value="GLS89661.1"/>
    <property type="molecule type" value="Genomic_DNA"/>
</dbReference>
<dbReference type="Gene3D" id="3.20.20.450">
    <property type="entry name" value="EAL domain"/>
    <property type="match status" value="1"/>
</dbReference>
<comment type="caution">
    <text evidence="5">The sequence shown here is derived from an EMBL/GenBank/DDBJ whole genome shotgun (WGS) entry which is preliminary data.</text>
</comment>
<dbReference type="PROSITE" id="PS50887">
    <property type="entry name" value="GGDEF"/>
    <property type="match status" value="1"/>
</dbReference>
<dbReference type="SUPFAM" id="SSF55785">
    <property type="entry name" value="PYP-like sensor domain (PAS domain)"/>
    <property type="match status" value="3"/>
</dbReference>
<dbReference type="Pfam" id="PF00563">
    <property type="entry name" value="EAL"/>
    <property type="match status" value="1"/>
</dbReference>
<dbReference type="PROSITE" id="PS50112">
    <property type="entry name" value="PAS"/>
    <property type="match status" value="2"/>
</dbReference>
<feature type="domain" description="PAC" evidence="2">
    <location>
        <begin position="295"/>
        <end position="347"/>
    </location>
</feature>
<dbReference type="InterPro" id="IPR035965">
    <property type="entry name" value="PAS-like_dom_sf"/>
</dbReference>
<dbReference type="Gene3D" id="3.30.70.270">
    <property type="match status" value="1"/>
</dbReference>
<dbReference type="NCBIfam" id="TIGR00229">
    <property type="entry name" value="sensory_box"/>
    <property type="match status" value="2"/>
</dbReference>
<dbReference type="PROSITE" id="PS50113">
    <property type="entry name" value="PAC"/>
    <property type="match status" value="1"/>
</dbReference>
<feature type="domain" description="PAS" evidence="1">
    <location>
        <begin position="100"/>
        <end position="169"/>
    </location>
</feature>
<dbReference type="SMART" id="SM00052">
    <property type="entry name" value="EAL"/>
    <property type="match status" value="1"/>
</dbReference>